<dbReference type="GO" id="GO:0005886">
    <property type="term" value="C:plasma membrane"/>
    <property type="evidence" value="ECO:0007669"/>
    <property type="project" value="UniProtKB-SubCell"/>
</dbReference>
<organism evidence="8 9">
    <name type="scientific">Advenella faeciporci</name>
    <dbReference type="NCBI Taxonomy" id="797535"/>
    <lineage>
        <taxon>Bacteria</taxon>
        <taxon>Pseudomonadati</taxon>
        <taxon>Pseudomonadota</taxon>
        <taxon>Betaproteobacteria</taxon>
        <taxon>Burkholderiales</taxon>
        <taxon>Alcaligenaceae</taxon>
    </lineage>
</organism>
<dbReference type="EMBL" id="BMYS01000013">
    <property type="protein sequence ID" value="GGW89248.1"/>
    <property type="molecule type" value="Genomic_DNA"/>
</dbReference>
<feature type="transmembrane region" description="Helical" evidence="6">
    <location>
        <begin position="305"/>
        <end position="328"/>
    </location>
</feature>
<reference evidence="8" key="1">
    <citation type="journal article" date="2014" name="Int. J. Syst. Evol. Microbiol.">
        <title>Complete genome sequence of Corynebacterium casei LMG S-19264T (=DSM 44701T), isolated from a smear-ripened cheese.</title>
        <authorList>
            <consortium name="US DOE Joint Genome Institute (JGI-PGF)"/>
            <person name="Walter F."/>
            <person name="Albersmeier A."/>
            <person name="Kalinowski J."/>
            <person name="Ruckert C."/>
        </authorList>
    </citation>
    <scope>NUCLEOTIDE SEQUENCE</scope>
    <source>
        <strain evidence="8">KCTC 23732</strain>
    </source>
</reference>
<evidence type="ECO:0000256" key="5">
    <source>
        <dbReference type="ARBA" id="ARBA00023136"/>
    </source>
</evidence>
<feature type="transmembrane region" description="Helical" evidence="6">
    <location>
        <begin position="124"/>
        <end position="142"/>
    </location>
</feature>
<comment type="caution">
    <text evidence="8">The sequence shown here is derived from an EMBL/GenBank/DDBJ whole genome shotgun (WGS) entry which is preliminary data.</text>
</comment>
<evidence type="ECO:0000313" key="8">
    <source>
        <dbReference type="EMBL" id="GGW89248.1"/>
    </source>
</evidence>
<evidence type="ECO:0000256" key="2">
    <source>
        <dbReference type="ARBA" id="ARBA00022475"/>
    </source>
</evidence>
<keyword evidence="9" id="KW-1185">Reference proteome</keyword>
<protein>
    <submittedName>
        <fullName evidence="8">Type II secretion protein F</fullName>
    </submittedName>
</protein>
<evidence type="ECO:0000256" key="1">
    <source>
        <dbReference type="ARBA" id="ARBA00004651"/>
    </source>
</evidence>
<evidence type="ECO:0000256" key="6">
    <source>
        <dbReference type="SAM" id="Phobius"/>
    </source>
</evidence>
<evidence type="ECO:0000256" key="3">
    <source>
        <dbReference type="ARBA" id="ARBA00022692"/>
    </source>
</evidence>
<dbReference type="Proteomes" id="UP000608345">
    <property type="component" value="Unassembled WGS sequence"/>
</dbReference>
<dbReference type="InterPro" id="IPR018076">
    <property type="entry name" value="T2SS_GspF_dom"/>
</dbReference>
<dbReference type="PANTHER" id="PTHR35007">
    <property type="entry name" value="INTEGRAL MEMBRANE PROTEIN-RELATED"/>
    <property type="match status" value="1"/>
</dbReference>
<name>A0A918JM36_9BURK</name>
<evidence type="ECO:0000259" key="7">
    <source>
        <dbReference type="Pfam" id="PF00482"/>
    </source>
</evidence>
<evidence type="ECO:0000313" key="9">
    <source>
        <dbReference type="Proteomes" id="UP000608345"/>
    </source>
</evidence>
<keyword evidence="4 6" id="KW-1133">Transmembrane helix</keyword>
<dbReference type="AlphaFoldDB" id="A0A918JM36"/>
<evidence type="ECO:0000256" key="4">
    <source>
        <dbReference type="ARBA" id="ARBA00022989"/>
    </source>
</evidence>
<dbReference type="PANTHER" id="PTHR35007:SF2">
    <property type="entry name" value="PILUS ASSEMBLE PROTEIN"/>
    <property type="match status" value="1"/>
</dbReference>
<accession>A0A918JM36</accession>
<reference evidence="8" key="2">
    <citation type="submission" date="2020-09" db="EMBL/GenBank/DDBJ databases">
        <authorList>
            <person name="Sun Q."/>
            <person name="Kim S."/>
        </authorList>
    </citation>
    <scope>NUCLEOTIDE SEQUENCE</scope>
    <source>
        <strain evidence="8">KCTC 23732</strain>
    </source>
</reference>
<feature type="transmembrane region" description="Helical" evidence="6">
    <location>
        <begin position="154"/>
        <end position="173"/>
    </location>
</feature>
<keyword evidence="2" id="KW-1003">Cell membrane</keyword>
<gene>
    <name evidence="8" type="ORF">GCM10011450_19390</name>
</gene>
<dbReference type="RefSeq" id="WP_229793975.1">
    <property type="nucleotide sequence ID" value="NZ_BAABFY010000017.1"/>
</dbReference>
<proteinExistence type="predicted"/>
<keyword evidence="3 6" id="KW-0812">Transmembrane</keyword>
<sequence length="337" mass="37074">MPDLTSIISPEGLQAGALVLLAIAALVVAIYLIETMVRQEKSKDQVEDILHKRERVGTLAFPGAQGQAEEESPRLESAVVKATELGARWGQGRFGDVLLAEEDKAYLELAGFEDYGKAKALFSFVRAVLSIGLPVILLFVAGPVEIMGGHLMSYVLSIFFGFALGWMVPKWVLMRRVNQRKKAVDDELPLLVDLLRLLQGVGMSMDQSLYIIVKDFKAVFPVLSLELEVAVEQYNRGMPREQSMDRMINGMDNDDLTAICHLIAQVDKHGGAVQEPLTRFSERLREQRRSGLKEKIGKLTVKMTGVMVLTLLPALMIVTAGSGFIAVFRGLSRMGGG</sequence>
<feature type="transmembrane region" description="Helical" evidence="6">
    <location>
        <begin position="12"/>
        <end position="33"/>
    </location>
</feature>
<keyword evidence="5 6" id="KW-0472">Membrane</keyword>
<feature type="domain" description="Type II secretion system protein GspF" evidence="7">
    <location>
        <begin position="193"/>
        <end position="318"/>
    </location>
</feature>
<dbReference type="Pfam" id="PF00482">
    <property type="entry name" value="T2SSF"/>
    <property type="match status" value="1"/>
</dbReference>
<comment type="subcellular location">
    <subcellularLocation>
        <location evidence="1">Cell membrane</location>
        <topology evidence="1">Multi-pass membrane protein</topology>
    </subcellularLocation>
</comment>